<evidence type="ECO:0000256" key="6">
    <source>
        <dbReference type="SAM" id="MobiDB-lite"/>
    </source>
</evidence>
<dbReference type="GO" id="GO:0006869">
    <property type="term" value="P:lipid transport"/>
    <property type="evidence" value="ECO:0007669"/>
    <property type="project" value="UniProtKB-KW"/>
</dbReference>
<dbReference type="PROSITE" id="PS51847">
    <property type="entry name" value="SMP"/>
    <property type="match status" value="1"/>
</dbReference>
<evidence type="ECO:0000313" key="8">
    <source>
        <dbReference type="EMBL" id="ANM86794.1"/>
    </source>
</evidence>
<evidence type="ECO:0000259" key="7">
    <source>
        <dbReference type="PROSITE" id="PS51847"/>
    </source>
</evidence>
<dbReference type="AlphaFoldDB" id="A0A192ZI82"/>
<keyword evidence="2" id="KW-0813">Transport</keyword>
<sequence length="126" mass="13333">MFEINWSKVRDSEDSLRGWVESQLSDLSLPSTIGPLHVVSLSLGEDPPSIELVDICPPSFHERIDGRKSFPQQKAPGNAAPGHPESLTGRNLDAILDSILLLSPEAIPSSSSSSSPSSPVSISSSG</sequence>
<feature type="region of interest" description="Disordered" evidence="6">
    <location>
        <begin position="106"/>
        <end position="126"/>
    </location>
</feature>
<keyword evidence="3" id="KW-0445">Lipid transport</keyword>
<feature type="region of interest" description="Disordered" evidence="6">
    <location>
        <begin position="63"/>
        <end position="89"/>
    </location>
</feature>
<dbReference type="EMBL" id="KT984574">
    <property type="protein sequence ID" value="ANM86794.1"/>
    <property type="molecule type" value="mRNA"/>
</dbReference>
<evidence type="ECO:0000256" key="4">
    <source>
        <dbReference type="ARBA" id="ARBA00023121"/>
    </source>
</evidence>
<comment type="subcellular location">
    <subcellularLocation>
        <location evidence="1">Membrane</location>
    </subcellularLocation>
</comment>
<accession>A0A192ZI82</accession>
<evidence type="ECO:0000256" key="2">
    <source>
        <dbReference type="ARBA" id="ARBA00022448"/>
    </source>
</evidence>
<proteinExistence type="evidence at transcript level"/>
<name>A0A192ZI82_9EUKA</name>
<feature type="domain" description="SMP-LTD" evidence="7">
    <location>
        <begin position="1"/>
        <end position="126"/>
    </location>
</feature>
<organism evidence="8">
    <name type="scientific">Stygiella incarcerata</name>
    <dbReference type="NCBI Taxonomy" id="1712417"/>
    <lineage>
        <taxon>Eukaryota</taxon>
        <taxon>Discoba</taxon>
        <taxon>Jakobida</taxon>
        <taxon>Andalucina</taxon>
        <taxon>Stygiellidae</taxon>
        <taxon>Stygiella</taxon>
    </lineage>
</organism>
<reference evidence="8" key="1">
    <citation type="journal article" date="2016" name="Mol. Biol. Evol.">
        <title>Novel hydrogenosomes in the microaerophilic jakobid Stygiella incarcerata.</title>
        <authorList>
            <person name="Leger M.M."/>
            <person name="Eme L."/>
            <person name="Hug L.A."/>
            <person name="Roger A.J."/>
        </authorList>
    </citation>
    <scope>NUCLEOTIDE SEQUENCE</scope>
</reference>
<dbReference type="GO" id="GO:0008289">
    <property type="term" value="F:lipid binding"/>
    <property type="evidence" value="ECO:0007669"/>
    <property type="project" value="UniProtKB-KW"/>
</dbReference>
<protein>
    <submittedName>
        <fullName evidence="8">Mdm12</fullName>
    </submittedName>
</protein>
<keyword evidence="4" id="KW-0446">Lipid-binding</keyword>
<evidence type="ECO:0000256" key="1">
    <source>
        <dbReference type="ARBA" id="ARBA00004370"/>
    </source>
</evidence>
<dbReference type="InterPro" id="IPR031468">
    <property type="entry name" value="SMP_LBD"/>
</dbReference>
<evidence type="ECO:0000256" key="3">
    <source>
        <dbReference type="ARBA" id="ARBA00023055"/>
    </source>
</evidence>
<evidence type="ECO:0000256" key="5">
    <source>
        <dbReference type="ARBA" id="ARBA00023136"/>
    </source>
</evidence>
<dbReference type="GO" id="GO:0016020">
    <property type="term" value="C:membrane"/>
    <property type="evidence" value="ECO:0007669"/>
    <property type="project" value="UniProtKB-SubCell"/>
</dbReference>
<keyword evidence="5" id="KW-0472">Membrane</keyword>
<gene>
    <name evidence="8" type="primary">MDM12</name>
</gene>